<dbReference type="GO" id="GO:0008170">
    <property type="term" value="F:N-methyltransferase activity"/>
    <property type="evidence" value="ECO:0007669"/>
    <property type="project" value="UniProtKB-ARBA"/>
</dbReference>
<evidence type="ECO:0000256" key="1">
    <source>
        <dbReference type="ARBA" id="ARBA00022603"/>
    </source>
</evidence>
<evidence type="ECO:0000259" key="9">
    <source>
        <dbReference type="PROSITE" id="PS50280"/>
    </source>
</evidence>
<dbReference type="InterPro" id="IPR046341">
    <property type="entry name" value="SET_dom_sf"/>
</dbReference>
<dbReference type="Pfam" id="PF01753">
    <property type="entry name" value="zf-MYND"/>
    <property type="match status" value="1"/>
</dbReference>
<evidence type="ECO:0000259" key="10">
    <source>
        <dbReference type="PROSITE" id="PS50865"/>
    </source>
</evidence>
<keyword evidence="8" id="KW-1133">Transmembrane helix</keyword>
<dbReference type="SUPFAM" id="SSF82199">
    <property type="entry name" value="SET domain"/>
    <property type="match status" value="1"/>
</dbReference>
<dbReference type="InterPro" id="IPR052097">
    <property type="entry name" value="SET-MYND_domain_protein"/>
</dbReference>
<protein>
    <submittedName>
        <fullName evidence="11">SET and MYND domain-containing protein</fullName>
    </submittedName>
</protein>
<dbReference type="OrthoDB" id="5945798at2759"/>
<sequence length="664" mass="76215">MEIAKELVLNLKQSNCSHAGYGLQKECEALLGHILQNVIKSQLPELIFEVKNEEDSIQFREEGNQHFVMGDDNEAIKYYTMSLAYANNNELMSYAYANRSAALYRKQLFKECLIDIDAALNLGYPEEKRKKLKERGIKAIEEIKKKLKLTNNDHIDSETFTNMCLSENINNESERSFTVKYRNGETKLSDINKNFNINDKKDTMHSLNKISKNNEEKQPRYLADEGPLKLIYGPSKEAPGISDGISISFSEKYGRHLVVTKEFKPGDIITIEDPYAYVIYTQRYYTHCHHCLSRSYNLIPCLHCPVAQYCSEKCRILAWEMAHDIECPIMALIGNLLHVDKDKIRMLTKIIRFLIIVTSKGKNINELRADMKLAESNPDNRTAGFTDEDILDSTSARSALSLATNMTMRPLIGISAFACISALAAILLATQTNFFCNKYEVNQLKDINNYSDIIFCSSIMFRACVIMSSNCFSVQQEPGIKIGSGLYVTNSLYNHSCAPNTFRHFEGLTMITRALKPLYPGDQIFTSYGAAYAYMTRSERREKIMQDYFFECDCIACEFDWPIYEKILQNHIGSISKNKELVGKLKPYKQRLAKNMYDIDAVKSVLGILYNEVSQPCEEIIHAEQYLKSYYLALLTCEYLTLCFISCKPLLFKYFHFEYLLLAY</sequence>
<reference evidence="11 12" key="1">
    <citation type="submission" date="2014-07" db="EMBL/GenBank/DDBJ databases">
        <title>Genomic and transcriptomic analysis on Apis cerana provide comprehensive insights into honey bee biology.</title>
        <authorList>
            <person name="Diao Q."/>
            <person name="Sun L."/>
            <person name="Zheng H."/>
            <person name="Zheng H."/>
            <person name="Xu S."/>
            <person name="Wang S."/>
            <person name="Zeng Z."/>
            <person name="Hu F."/>
            <person name="Su S."/>
            <person name="Wu J."/>
        </authorList>
    </citation>
    <scope>NUCLEOTIDE SEQUENCE [LARGE SCALE GENOMIC DNA]</scope>
    <source>
        <tissue evidence="11">Pupae without intestine</tissue>
    </source>
</reference>
<dbReference type="Gene3D" id="1.10.220.160">
    <property type="match status" value="1"/>
</dbReference>
<keyword evidence="5 7" id="KW-0863">Zinc-finger</keyword>
<organism evidence="11 12">
    <name type="scientific">Apis cerana cerana</name>
    <name type="common">Oriental honeybee</name>
    <dbReference type="NCBI Taxonomy" id="94128"/>
    <lineage>
        <taxon>Eukaryota</taxon>
        <taxon>Metazoa</taxon>
        <taxon>Ecdysozoa</taxon>
        <taxon>Arthropoda</taxon>
        <taxon>Hexapoda</taxon>
        <taxon>Insecta</taxon>
        <taxon>Pterygota</taxon>
        <taxon>Neoptera</taxon>
        <taxon>Endopterygota</taxon>
        <taxon>Hymenoptera</taxon>
        <taxon>Apocrita</taxon>
        <taxon>Aculeata</taxon>
        <taxon>Apoidea</taxon>
        <taxon>Anthophila</taxon>
        <taxon>Apidae</taxon>
        <taxon>Apis</taxon>
    </lineage>
</organism>
<evidence type="ECO:0000256" key="7">
    <source>
        <dbReference type="PROSITE-ProRule" id="PRU00134"/>
    </source>
</evidence>
<keyword evidence="6" id="KW-0862">Zinc</keyword>
<evidence type="ECO:0000256" key="5">
    <source>
        <dbReference type="ARBA" id="ARBA00022771"/>
    </source>
</evidence>
<name>A0A2A3EHJ2_APICC</name>
<dbReference type="AlphaFoldDB" id="A0A2A3EHJ2"/>
<feature type="transmembrane region" description="Helical" evidence="8">
    <location>
        <begin position="411"/>
        <end position="429"/>
    </location>
</feature>
<gene>
    <name evidence="11" type="ORF">APICC_02712</name>
</gene>
<evidence type="ECO:0000256" key="4">
    <source>
        <dbReference type="ARBA" id="ARBA00022723"/>
    </source>
</evidence>
<feature type="domain" description="SET" evidence="9">
    <location>
        <begin position="243"/>
        <end position="529"/>
    </location>
</feature>
<dbReference type="Proteomes" id="UP000242457">
    <property type="component" value="Unassembled WGS sequence"/>
</dbReference>
<dbReference type="STRING" id="94128.A0A2A3EHJ2"/>
<feature type="transmembrane region" description="Helical" evidence="8">
    <location>
        <begin position="630"/>
        <end position="652"/>
    </location>
</feature>
<dbReference type="EMBL" id="KZ288255">
    <property type="protein sequence ID" value="PBC30669.1"/>
    <property type="molecule type" value="Genomic_DNA"/>
</dbReference>
<dbReference type="Gene3D" id="1.25.40.10">
    <property type="entry name" value="Tetratricopeptide repeat domain"/>
    <property type="match status" value="1"/>
</dbReference>
<dbReference type="PANTHER" id="PTHR46165:SF2">
    <property type="entry name" value="SET AND MYND DOMAIN-CONTAINING PROTEIN 4"/>
    <property type="match status" value="1"/>
</dbReference>
<dbReference type="SUPFAM" id="SSF48452">
    <property type="entry name" value="TPR-like"/>
    <property type="match status" value="1"/>
</dbReference>
<accession>A0A2A3EHJ2</accession>
<dbReference type="PROSITE" id="PS50280">
    <property type="entry name" value="SET"/>
    <property type="match status" value="1"/>
</dbReference>
<keyword evidence="8" id="KW-0472">Membrane</keyword>
<dbReference type="InterPro" id="IPR002893">
    <property type="entry name" value="Znf_MYND"/>
</dbReference>
<keyword evidence="8" id="KW-0812">Transmembrane</keyword>
<dbReference type="GO" id="GO:0008757">
    <property type="term" value="F:S-adenosylmethionine-dependent methyltransferase activity"/>
    <property type="evidence" value="ECO:0007669"/>
    <property type="project" value="UniProtKB-ARBA"/>
</dbReference>
<evidence type="ECO:0000256" key="3">
    <source>
        <dbReference type="ARBA" id="ARBA00022691"/>
    </source>
</evidence>
<keyword evidence="12" id="KW-1185">Reference proteome</keyword>
<keyword evidence="3" id="KW-0949">S-adenosyl-L-methionine</keyword>
<evidence type="ECO:0000256" key="8">
    <source>
        <dbReference type="SAM" id="Phobius"/>
    </source>
</evidence>
<dbReference type="GO" id="GO:0032259">
    <property type="term" value="P:methylation"/>
    <property type="evidence" value="ECO:0007669"/>
    <property type="project" value="UniProtKB-KW"/>
</dbReference>
<dbReference type="GO" id="GO:0005737">
    <property type="term" value="C:cytoplasm"/>
    <property type="evidence" value="ECO:0007669"/>
    <property type="project" value="TreeGrafter"/>
</dbReference>
<dbReference type="Gene3D" id="6.10.140.2220">
    <property type="match status" value="1"/>
</dbReference>
<dbReference type="Gene3D" id="2.170.270.10">
    <property type="entry name" value="SET domain"/>
    <property type="match status" value="1"/>
</dbReference>
<dbReference type="GO" id="GO:0008276">
    <property type="term" value="F:protein methyltransferase activity"/>
    <property type="evidence" value="ECO:0007669"/>
    <property type="project" value="UniProtKB-ARBA"/>
</dbReference>
<dbReference type="GO" id="GO:0042826">
    <property type="term" value="F:histone deacetylase binding"/>
    <property type="evidence" value="ECO:0007669"/>
    <property type="project" value="TreeGrafter"/>
</dbReference>
<dbReference type="SUPFAM" id="SSF144232">
    <property type="entry name" value="HIT/MYND zinc finger-like"/>
    <property type="match status" value="1"/>
</dbReference>
<keyword evidence="2" id="KW-0808">Transferase</keyword>
<feature type="domain" description="MYND-type" evidence="10">
    <location>
        <begin position="288"/>
        <end position="327"/>
    </location>
</feature>
<dbReference type="PANTHER" id="PTHR46165">
    <property type="entry name" value="SET AND MYND DOMAIN-CONTAINING PROTEIN 4"/>
    <property type="match status" value="1"/>
</dbReference>
<evidence type="ECO:0000313" key="12">
    <source>
        <dbReference type="Proteomes" id="UP000242457"/>
    </source>
</evidence>
<evidence type="ECO:0000256" key="6">
    <source>
        <dbReference type="ARBA" id="ARBA00022833"/>
    </source>
</evidence>
<keyword evidence="4" id="KW-0479">Metal-binding</keyword>
<dbReference type="Pfam" id="PF00856">
    <property type="entry name" value="SET"/>
    <property type="match status" value="1"/>
</dbReference>
<dbReference type="GO" id="GO:0005634">
    <property type="term" value="C:nucleus"/>
    <property type="evidence" value="ECO:0007669"/>
    <property type="project" value="TreeGrafter"/>
</dbReference>
<dbReference type="PROSITE" id="PS50865">
    <property type="entry name" value="ZF_MYND_2"/>
    <property type="match status" value="1"/>
</dbReference>
<dbReference type="InterPro" id="IPR001214">
    <property type="entry name" value="SET_dom"/>
</dbReference>
<dbReference type="InterPro" id="IPR011990">
    <property type="entry name" value="TPR-like_helical_dom_sf"/>
</dbReference>
<dbReference type="GO" id="GO:0008270">
    <property type="term" value="F:zinc ion binding"/>
    <property type="evidence" value="ECO:0007669"/>
    <property type="project" value="UniProtKB-KW"/>
</dbReference>
<evidence type="ECO:0000313" key="11">
    <source>
        <dbReference type="EMBL" id="PBC30669.1"/>
    </source>
</evidence>
<proteinExistence type="predicted"/>
<evidence type="ECO:0000256" key="2">
    <source>
        <dbReference type="ARBA" id="ARBA00022679"/>
    </source>
</evidence>
<keyword evidence="1" id="KW-0489">Methyltransferase</keyword>